<dbReference type="Proteomes" id="UP000308652">
    <property type="component" value="Unassembled WGS sequence"/>
</dbReference>
<protein>
    <submittedName>
        <fullName evidence="2">Alpha-L-arabinofuranosidase</fullName>
    </submittedName>
</protein>
<dbReference type="InterPro" id="IPR051563">
    <property type="entry name" value="Glycosyl_Hydrolase_51"/>
</dbReference>
<dbReference type="InterPro" id="IPR013780">
    <property type="entry name" value="Glyco_hydro_b"/>
</dbReference>
<accession>A0A5C3LUJ6</accession>
<name>A0A5C3LUJ6_9AGAR</name>
<sequence length="156" mass="16922">MDIHDGHMYAPLLGHMSNNQWMPNLVSFDAGFVYKSTSYYVQKMFGMNVGDDYLPSTLPTPSSTLFWSIVRKTSSDKIMIKVLNSATTSAVLTFVLSFENVENMGSVEVISGAATASNTPTTPELVTPITSSITVGQTFNYTAPAMSVSVLIFTAQ</sequence>
<evidence type="ECO:0000313" key="2">
    <source>
        <dbReference type="EMBL" id="TFK36083.1"/>
    </source>
</evidence>
<dbReference type="GO" id="GO:0046373">
    <property type="term" value="P:L-arabinose metabolic process"/>
    <property type="evidence" value="ECO:0007669"/>
    <property type="project" value="InterPro"/>
</dbReference>
<evidence type="ECO:0000259" key="1">
    <source>
        <dbReference type="SMART" id="SM00813"/>
    </source>
</evidence>
<dbReference type="STRING" id="68775.A0A5C3LUJ6"/>
<organism evidence="2 3">
    <name type="scientific">Crucibulum laeve</name>
    <dbReference type="NCBI Taxonomy" id="68775"/>
    <lineage>
        <taxon>Eukaryota</taxon>
        <taxon>Fungi</taxon>
        <taxon>Dikarya</taxon>
        <taxon>Basidiomycota</taxon>
        <taxon>Agaricomycotina</taxon>
        <taxon>Agaricomycetes</taxon>
        <taxon>Agaricomycetidae</taxon>
        <taxon>Agaricales</taxon>
        <taxon>Agaricineae</taxon>
        <taxon>Nidulariaceae</taxon>
        <taxon>Crucibulum</taxon>
    </lineage>
</organism>
<dbReference type="OrthoDB" id="3054728at2759"/>
<gene>
    <name evidence="2" type="ORF">BDQ12DRAFT_725385</name>
</gene>
<reference evidence="2 3" key="1">
    <citation type="journal article" date="2019" name="Nat. Ecol. Evol.">
        <title>Megaphylogeny resolves global patterns of mushroom evolution.</title>
        <authorList>
            <person name="Varga T."/>
            <person name="Krizsan K."/>
            <person name="Foldi C."/>
            <person name="Dima B."/>
            <person name="Sanchez-Garcia M."/>
            <person name="Sanchez-Ramirez S."/>
            <person name="Szollosi G.J."/>
            <person name="Szarkandi J.G."/>
            <person name="Papp V."/>
            <person name="Albert L."/>
            <person name="Andreopoulos W."/>
            <person name="Angelini C."/>
            <person name="Antonin V."/>
            <person name="Barry K.W."/>
            <person name="Bougher N.L."/>
            <person name="Buchanan P."/>
            <person name="Buyck B."/>
            <person name="Bense V."/>
            <person name="Catcheside P."/>
            <person name="Chovatia M."/>
            <person name="Cooper J."/>
            <person name="Damon W."/>
            <person name="Desjardin D."/>
            <person name="Finy P."/>
            <person name="Geml J."/>
            <person name="Haridas S."/>
            <person name="Hughes K."/>
            <person name="Justo A."/>
            <person name="Karasinski D."/>
            <person name="Kautmanova I."/>
            <person name="Kiss B."/>
            <person name="Kocsube S."/>
            <person name="Kotiranta H."/>
            <person name="LaButti K.M."/>
            <person name="Lechner B.E."/>
            <person name="Liimatainen K."/>
            <person name="Lipzen A."/>
            <person name="Lukacs Z."/>
            <person name="Mihaltcheva S."/>
            <person name="Morgado L.N."/>
            <person name="Niskanen T."/>
            <person name="Noordeloos M.E."/>
            <person name="Ohm R.A."/>
            <person name="Ortiz-Santana B."/>
            <person name="Ovrebo C."/>
            <person name="Racz N."/>
            <person name="Riley R."/>
            <person name="Savchenko A."/>
            <person name="Shiryaev A."/>
            <person name="Soop K."/>
            <person name="Spirin V."/>
            <person name="Szebenyi C."/>
            <person name="Tomsovsky M."/>
            <person name="Tulloss R.E."/>
            <person name="Uehling J."/>
            <person name="Grigoriev I.V."/>
            <person name="Vagvolgyi C."/>
            <person name="Papp T."/>
            <person name="Martin F.M."/>
            <person name="Miettinen O."/>
            <person name="Hibbett D.S."/>
            <person name="Nagy L.G."/>
        </authorList>
    </citation>
    <scope>NUCLEOTIDE SEQUENCE [LARGE SCALE GENOMIC DNA]</scope>
    <source>
        <strain evidence="2 3">CBS 166.37</strain>
    </source>
</reference>
<dbReference type="InterPro" id="IPR010720">
    <property type="entry name" value="Alpha-L-AF_C"/>
</dbReference>
<proteinExistence type="predicted"/>
<dbReference type="Pfam" id="PF06964">
    <property type="entry name" value="Alpha-L-AF_C"/>
    <property type="match status" value="1"/>
</dbReference>
<dbReference type="EMBL" id="ML213616">
    <property type="protein sequence ID" value="TFK36083.1"/>
    <property type="molecule type" value="Genomic_DNA"/>
</dbReference>
<keyword evidence="3" id="KW-1185">Reference proteome</keyword>
<dbReference type="PANTHER" id="PTHR31776:SF26">
    <property type="entry name" value="SECRETED ARABINOSIDASE"/>
    <property type="match status" value="1"/>
</dbReference>
<dbReference type="PANTHER" id="PTHR31776">
    <property type="entry name" value="ALPHA-L-ARABINOFURANOSIDASE 1"/>
    <property type="match status" value="1"/>
</dbReference>
<feature type="domain" description="Alpha-L-arabinofuranosidase C-terminal" evidence="1">
    <location>
        <begin position="3"/>
        <end position="147"/>
    </location>
</feature>
<evidence type="ECO:0000313" key="3">
    <source>
        <dbReference type="Proteomes" id="UP000308652"/>
    </source>
</evidence>
<dbReference type="GO" id="GO:0046556">
    <property type="term" value="F:alpha-L-arabinofuranosidase activity"/>
    <property type="evidence" value="ECO:0007669"/>
    <property type="project" value="InterPro"/>
</dbReference>
<dbReference type="Gene3D" id="2.60.40.1180">
    <property type="entry name" value="Golgi alpha-mannosidase II"/>
    <property type="match status" value="1"/>
</dbReference>
<dbReference type="AlphaFoldDB" id="A0A5C3LUJ6"/>
<dbReference type="SMART" id="SM00813">
    <property type="entry name" value="Alpha-L-AF_C"/>
    <property type="match status" value="1"/>
</dbReference>